<proteinExistence type="predicted"/>
<reference evidence="3" key="1">
    <citation type="submission" date="2021-05" db="EMBL/GenBank/DDBJ databases">
        <title>Complete genome sequence of the cellulolytic planctomycete Telmatocola sphagniphila SP2T and characterization of the first cellulase from planctomycetes.</title>
        <authorList>
            <person name="Rakitin A.L."/>
            <person name="Beletsky A.V."/>
            <person name="Naumoff D.G."/>
            <person name="Kulichevskaya I.S."/>
            <person name="Mardanov A.V."/>
            <person name="Ravin N.V."/>
            <person name="Dedysh S.N."/>
        </authorList>
    </citation>
    <scope>NUCLEOTIDE SEQUENCE</scope>
    <source>
        <strain evidence="3">SP2T</strain>
    </source>
</reference>
<protein>
    <submittedName>
        <fullName evidence="3">DUF1571 domain-containing protein</fullName>
    </submittedName>
</protein>
<dbReference type="Proteomes" id="UP000676194">
    <property type="component" value="Chromosome"/>
</dbReference>
<evidence type="ECO:0000313" key="4">
    <source>
        <dbReference type="Proteomes" id="UP000676194"/>
    </source>
</evidence>
<evidence type="ECO:0000313" key="3">
    <source>
        <dbReference type="EMBL" id="QVL31565.1"/>
    </source>
</evidence>
<keyword evidence="4" id="KW-1185">Reference proteome</keyword>
<dbReference type="Pfam" id="PF07608">
    <property type="entry name" value="DUF1571"/>
    <property type="match status" value="1"/>
</dbReference>
<dbReference type="PROSITE" id="PS51257">
    <property type="entry name" value="PROKAR_LIPOPROTEIN"/>
    <property type="match status" value="1"/>
</dbReference>
<name>A0A8E6B704_9BACT</name>
<feature type="compositionally biased region" description="Basic and acidic residues" evidence="1">
    <location>
        <begin position="29"/>
        <end position="111"/>
    </location>
</feature>
<dbReference type="AlphaFoldDB" id="A0A8E6B704"/>
<evidence type="ECO:0000256" key="1">
    <source>
        <dbReference type="SAM" id="MobiDB-lite"/>
    </source>
</evidence>
<keyword evidence="2" id="KW-0732">Signal</keyword>
<feature type="region of interest" description="Disordered" evidence="1">
    <location>
        <begin position="23"/>
        <end position="111"/>
    </location>
</feature>
<accession>A0A8E6B704</accession>
<organism evidence="3 4">
    <name type="scientific">Telmatocola sphagniphila</name>
    <dbReference type="NCBI Taxonomy" id="1123043"/>
    <lineage>
        <taxon>Bacteria</taxon>
        <taxon>Pseudomonadati</taxon>
        <taxon>Planctomycetota</taxon>
        <taxon>Planctomycetia</taxon>
        <taxon>Gemmatales</taxon>
        <taxon>Gemmataceae</taxon>
    </lineage>
</organism>
<dbReference type="InterPro" id="IPR011465">
    <property type="entry name" value="DUF1571"/>
</dbReference>
<dbReference type="EMBL" id="CP074694">
    <property type="protein sequence ID" value="QVL31565.1"/>
    <property type="molecule type" value="Genomic_DNA"/>
</dbReference>
<dbReference type="KEGG" id="tsph:KIH39_22390"/>
<gene>
    <name evidence="3" type="ORF">KIH39_22390</name>
</gene>
<feature type="signal peptide" evidence="2">
    <location>
        <begin position="1"/>
        <end position="24"/>
    </location>
</feature>
<dbReference type="RefSeq" id="WP_213495580.1">
    <property type="nucleotide sequence ID" value="NZ_CP074694.1"/>
</dbReference>
<sequence>MLQRWLVFFALSSVLAVGCVTLPAADQDPTEKKKDDDKKKDKDDDDKKVGPIMKRLQELKAKREAEKEAKLKDELEKLQKRREERERKAGKDTDKAKEKSKDPDIEKREPEVAKPGIIKEWIDQSRSAYKSVKDYTCIFIKQERIGSKLMDEQTAEMSVRAEPFAVFFHFTGPKSVQGQEAAYMAGKNEGKARVKGAGLKGLVGYLTLAVDDPKIMSDNRHTIDQAGIGKLIEQIGDVDKKAGGVKSKILLSEVQFDKRDCLKLEITLEDKHPDIPYRSIIYFDKALKLPVRVENYEAPKKGKTEPELLEMYSYTQLKLNVGLKEEIFEK</sequence>
<evidence type="ECO:0000256" key="2">
    <source>
        <dbReference type="SAM" id="SignalP"/>
    </source>
</evidence>
<feature type="chain" id="PRO_5034352997" evidence="2">
    <location>
        <begin position="25"/>
        <end position="330"/>
    </location>
</feature>